<comment type="subcellular location">
    <subcellularLocation>
        <location evidence="1">Cell membrane</location>
        <topology evidence="1">Multi-pass membrane protein</topology>
    </subcellularLocation>
</comment>
<dbReference type="InterPro" id="IPR049278">
    <property type="entry name" value="MS_channel_C"/>
</dbReference>
<dbReference type="SUPFAM" id="SSF82861">
    <property type="entry name" value="Mechanosensitive channel protein MscS (YggB), transmembrane region"/>
    <property type="match status" value="1"/>
</dbReference>
<dbReference type="Gene3D" id="2.30.30.60">
    <property type="match status" value="1"/>
</dbReference>
<comment type="similarity">
    <text evidence="2">Belongs to the MscS (TC 1.A.23) family.</text>
</comment>
<dbReference type="EMBL" id="CP000155">
    <property type="protein sequence ID" value="ABC29468.1"/>
    <property type="molecule type" value="Genomic_DNA"/>
</dbReference>
<evidence type="ECO:0000259" key="9">
    <source>
        <dbReference type="Pfam" id="PF21082"/>
    </source>
</evidence>
<feature type="transmembrane region" description="Helical" evidence="7">
    <location>
        <begin position="20"/>
        <end position="37"/>
    </location>
</feature>
<dbReference type="HOGENOM" id="CLU_037945_0_0_6"/>
<dbReference type="InterPro" id="IPR045042">
    <property type="entry name" value="YnaI-like"/>
</dbReference>
<name>Q2SIQ6_HAHCH</name>
<dbReference type="KEGG" id="hch:HCH_02680"/>
<feature type="domain" description="Mechanosensitive ion channel transmembrane helices 2/3" evidence="10">
    <location>
        <begin position="142"/>
        <end position="183"/>
    </location>
</feature>
<feature type="domain" description="Mechanosensitive ion channel MscS C-terminal" evidence="9">
    <location>
        <begin position="262"/>
        <end position="345"/>
    </location>
</feature>
<feature type="transmembrane region" description="Helical" evidence="7">
    <location>
        <begin position="58"/>
        <end position="77"/>
    </location>
</feature>
<dbReference type="Proteomes" id="UP000000238">
    <property type="component" value="Chromosome"/>
</dbReference>
<dbReference type="InterPro" id="IPR006685">
    <property type="entry name" value="MscS_channel_2nd"/>
</dbReference>
<evidence type="ECO:0000313" key="12">
    <source>
        <dbReference type="Proteomes" id="UP000000238"/>
    </source>
</evidence>
<feature type="domain" description="Mechanosensitive ion channel MscS" evidence="8">
    <location>
        <begin position="184"/>
        <end position="253"/>
    </location>
</feature>
<dbReference type="InterPro" id="IPR011066">
    <property type="entry name" value="MscS_channel_C_sf"/>
</dbReference>
<keyword evidence="3" id="KW-1003">Cell membrane</keyword>
<dbReference type="STRING" id="349521.HCH_02680"/>
<gene>
    <name evidence="11" type="ordered locus">HCH_02680</name>
</gene>
<feature type="transmembrane region" description="Helical" evidence="7">
    <location>
        <begin position="162"/>
        <end position="182"/>
    </location>
</feature>
<dbReference type="AlphaFoldDB" id="Q2SIQ6"/>
<evidence type="ECO:0000256" key="6">
    <source>
        <dbReference type="ARBA" id="ARBA00023136"/>
    </source>
</evidence>
<evidence type="ECO:0000256" key="5">
    <source>
        <dbReference type="ARBA" id="ARBA00022989"/>
    </source>
</evidence>
<dbReference type="GO" id="GO:0008381">
    <property type="term" value="F:mechanosensitive monoatomic ion channel activity"/>
    <property type="evidence" value="ECO:0007669"/>
    <property type="project" value="UniProtKB-ARBA"/>
</dbReference>
<dbReference type="InterPro" id="IPR010920">
    <property type="entry name" value="LSM_dom_sf"/>
</dbReference>
<protein>
    <submittedName>
        <fullName evidence="11">Small-conductance mechanosensitive channel</fullName>
    </submittedName>
</protein>
<sequence length="373" mass="42275">MSWSEVSSWLGFADDSMHWIVRVFLIVFVTLLTNYLCHKVIGRIERQLAKTRNLWDDTLLDAGAKPFGVFIWLIGLSWAAEVAQRETGAVVFEAVDFIRAIGVIVLIIWFLIRFVKGAEEILVSPDKMKQPMDKTTMSAISKLLRASIIITGVLVIMQTLGYSVSGVLAFGGIGGIAVGFAAKDLLANFFGGLMIYLDRPFSVGDWIRSPDKNIEGTVEQIGWRLTCIRTFDKRPLYVPNSTFTTISVENPSRMTHRRIYETIGVRYDDFSQVPAIVEQVKTMLAEHEEIDETQTMIVNFNAFASSSLDFFIYTFTKTTNWIKYHEVKQDVLIKVMDIIQRNGAEVAFPTQTVHLPDQLKVLKEAESLQDRRE</sequence>
<dbReference type="InterPro" id="IPR011014">
    <property type="entry name" value="MscS_channel_TM-2"/>
</dbReference>
<evidence type="ECO:0000259" key="10">
    <source>
        <dbReference type="Pfam" id="PF21088"/>
    </source>
</evidence>
<evidence type="ECO:0000256" key="1">
    <source>
        <dbReference type="ARBA" id="ARBA00004651"/>
    </source>
</evidence>
<evidence type="ECO:0000313" key="11">
    <source>
        <dbReference type="EMBL" id="ABC29468.1"/>
    </source>
</evidence>
<reference evidence="11 12" key="1">
    <citation type="journal article" date="2005" name="Nucleic Acids Res.">
        <title>Genomic blueprint of Hahella chejuensis, a marine microbe producing an algicidal agent.</title>
        <authorList>
            <person name="Jeong H."/>
            <person name="Yim J.H."/>
            <person name="Lee C."/>
            <person name="Choi S.-H."/>
            <person name="Park Y.K."/>
            <person name="Yoon S.H."/>
            <person name="Hur C.-G."/>
            <person name="Kang H.-Y."/>
            <person name="Kim D."/>
            <person name="Lee H.H."/>
            <person name="Park K.H."/>
            <person name="Park S.-H."/>
            <person name="Park H.-S."/>
            <person name="Lee H.K."/>
            <person name="Oh T.K."/>
            <person name="Kim J.F."/>
        </authorList>
    </citation>
    <scope>NUCLEOTIDE SEQUENCE [LARGE SCALE GENOMIC DNA]</scope>
    <source>
        <strain evidence="11 12">KCTC 2396</strain>
    </source>
</reference>
<keyword evidence="4 7" id="KW-0812">Transmembrane</keyword>
<accession>Q2SIQ6</accession>
<dbReference type="SUPFAM" id="SSF82689">
    <property type="entry name" value="Mechanosensitive channel protein MscS (YggB), C-terminal domain"/>
    <property type="match status" value="1"/>
</dbReference>
<evidence type="ECO:0000256" key="4">
    <source>
        <dbReference type="ARBA" id="ARBA00022692"/>
    </source>
</evidence>
<proteinExistence type="inferred from homology"/>
<dbReference type="Pfam" id="PF21082">
    <property type="entry name" value="MS_channel_3rd"/>
    <property type="match status" value="1"/>
</dbReference>
<dbReference type="PANTHER" id="PTHR43634:SF2">
    <property type="entry name" value="LOW CONDUCTANCE MECHANOSENSITIVE CHANNEL YNAI"/>
    <property type="match status" value="1"/>
</dbReference>
<dbReference type="InterPro" id="IPR006686">
    <property type="entry name" value="MscS_channel_CS"/>
</dbReference>
<feature type="transmembrane region" description="Helical" evidence="7">
    <location>
        <begin position="97"/>
        <end position="115"/>
    </location>
</feature>
<dbReference type="eggNOG" id="COG0668">
    <property type="taxonomic scope" value="Bacteria"/>
</dbReference>
<dbReference type="Gene3D" id="1.10.287.1260">
    <property type="match status" value="1"/>
</dbReference>
<dbReference type="Pfam" id="PF21088">
    <property type="entry name" value="MS_channel_1st"/>
    <property type="match status" value="1"/>
</dbReference>
<dbReference type="RefSeq" id="WP_011396537.1">
    <property type="nucleotide sequence ID" value="NC_007645.1"/>
</dbReference>
<dbReference type="PANTHER" id="PTHR43634">
    <property type="entry name" value="OW CONDUCTANCE MECHANOSENSITIVE CHANNEL"/>
    <property type="match status" value="1"/>
</dbReference>
<evidence type="ECO:0000256" key="7">
    <source>
        <dbReference type="SAM" id="Phobius"/>
    </source>
</evidence>
<dbReference type="GO" id="GO:0005886">
    <property type="term" value="C:plasma membrane"/>
    <property type="evidence" value="ECO:0007669"/>
    <property type="project" value="UniProtKB-SubCell"/>
</dbReference>
<dbReference type="SUPFAM" id="SSF50182">
    <property type="entry name" value="Sm-like ribonucleoproteins"/>
    <property type="match status" value="1"/>
</dbReference>
<dbReference type="Gene3D" id="3.30.70.100">
    <property type="match status" value="1"/>
</dbReference>
<evidence type="ECO:0000256" key="3">
    <source>
        <dbReference type="ARBA" id="ARBA00022475"/>
    </source>
</evidence>
<dbReference type="PROSITE" id="PS01246">
    <property type="entry name" value="UPF0003"/>
    <property type="match status" value="1"/>
</dbReference>
<keyword evidence="12" id="KW-1185">Reference proteome</keyword>
<dbReference type="InterPro" id="IPR023408">
    <property type="entry name" value="MscS_beta-dom_sf"/>
</dbReference>
<organism evidence="11 12">
    <name type="scientific">Hahella chejuensis (strain KCTC 2396)</name>
    <dbReference type="NCBI Taxonomy" id="349521"/>
    <lineage>
        <taxon>Bacteria</taxon>
        <taxon>Pseudomonadati</taxon>
        <taxon>Pseudomonadota</taxon>
        <taxon>Gammaproteobacteria</taxon>
        <taxon>Oceanospirillales</taxon>
        <taxon>Hahellaceae</taxon>
        <taxon>Hahella</taxon>
    </lineage>
</organism>
<dbReference type="Pfam" id="PF00924">
    <property type="entry name" value="MS_channel_2nd"/>
    <property type="match status" value="1"/>
</dbReference>
<evidence type="ECO:0000259" key="8">
    <source>
        <dbReference type="Pfam" id="PF00924"/>
    </source>
</evidence>
<evidence type="ECO:0000256" key="2">
    <source>
        <dbReference type="ARBA" id="ARBA00008017"/>
    </source>
</evidence>
<keyword evidence="6 7" id="KW-0472">Membrane</keyword>
<keyword evidence="5 7" id="KW-1133">Transmembrane helix</keyword>
<dbReference type="InterPro" id="IPR049142">
    <property type="entry name" value="MS_channel_1st"/>
</dbReference>